<evidence type="ECO:0000313" key="3">
    <source>
        <dbReference type="EMBL" id="KAL2500650.1"/>
    </source>
</evidence>
<dbReference type="PANTHER" id="PTHR31181:SF67">
    <property type="entry name" value="PROLAMIN-LIKE PROTEIN (DUF1278)"/>
    <property type="match status" value="1"/>
</dbReference>
<dbReference type="Pfam" id="PF05617">
    <property type="entry name" value="Prolamin_like"/>
    <property type="match status" value="1"/>
</dbReference>
<reference evidence="4" key="1">
    <citation type="submission" date="2024-07" db="EMBL/GenBank/DDBJ databases">
        <title>Two chromosome-level genome assemblies of Korean endemic species Abeliophyllum distichum and Forsythia ovata (Oleaceae).</title>
        <authorList>
            <person name="Jang H."/>
        </authorList>
    </citation>
    <scope>NUCLEOTIDE SEQUENCE [LARGE SCALE GENOMIC DNA]</scope>
</reference>
<dbReference type="InterPro" id="IPR008502">
    <property type="entry name" value="Prolamin-like"/>
</dbReference>
<proteinExistence type="predicted"/>
<keyword evidence="1" id="KW-0732">Signal</keyword>
<organism evidence="3 4">
    <name type="scientific">Forsythia ovata</name>
    <dbReference type="NCBI Taxonomy" id="205694"/>
    <lineage>
        <taxon>Eukaryota</taxon>
        <taxon>Viridiplantae</taxon>
        <taxon>Streptophyta</taxon>
        <taxon>Embryophyta</taxon>
        <taxon>Tracheophyta</taxon>
        <taxon>Spermatophyta</taxon>
        <taxon>Magnoliopsida</taxon>
        <taxon>eudicotyledons</taxon>
        <taxon>Gunneridae</taxon>
        <taxon>Pentapetalae</taxon>
        <taxon>asterids</taxon>
        <taxon>lamiids</taxon>
        <taxon>Lamiales</taxon>
        <taxon>Oleaceae</taxon>
        <taxon>Forsythieae</taxon>
        <taxon>Forsythia</taxon>
    </lineage>
</organism>
<keyword evidence="4" id="KW-1185">Reference proteome</keyword>
<comment type="caution">
    <text evidence="3">The sequence shown here is derived from an EMBL/GenBank/DDBJ whole genome shotgun (WGS) entry which is preliminary data.</text>
</comment>
<dbReference type="Proteomes" id="UP001604277">
    <property type="component" value="Unassembled WGS sequence"/>
</dbReference>
<protein>
    <submittedName>
        <fullName evidence="3">Prolamin-like domain</fullName>
    </submittedName>
</protein>
<dbReference type="EMBL" id="JBFOLJ010000010">
    <property type="protein sequence ID" value="KAL2500650.1"/>
    <property type="molecule type" value="Genomic_DNA"/>
</dbReference>
<sequence>MAAILSPGGDLLPGSHILPINCSTTAEPKVRSICTDRNPIPLSRPLKKLDIMAYKSSALALFMLACMATTAMAKSSGPKVSHAASAVSEATLAVDEFLPCLEALKGLEGCVADILKAVFGLPLGASCCQVIDNIAKNCLPAGFPLTQVALPATLKKCITAPAPPARP</sequence>
<evidence type="ECO:0000259" key="2">
    <source>
        <dbReference type="Pfam" id="PF05617"/>
    </source>
</evidence>
<dbReference type="PANTHER" id="PTHR31181">
    <property type="entry name" value="EGG CELL-SECRETED PROTEIN 1.4"/>
    <property type="match status" value="1"/>
</dbReference>
<name>A0ABD1SIV3_9LAMI</name>
<evidence type="ECO:0000313" key="4">
    <source>
        <dbReference type="Proteomes" id="UP001604277"/>
    </source>
</evidence>
<dbReference type="AlphaFoldDB" id="A0ABD1SIV3"/>
<accession>A0ABD1SIV3</accession>
<feature type="domain" description="Prolamin-like" evidence="2">
    <location>
        <begin position="100"/>
        <end position="148"/>
    </location>
</feature>
<gene>
    <name evidence="3" type="ORF">Fot_34498</name>
</gene>
<evidence type="ECO:0000256" key="1">
    <source>
        <dbReference type="ARBA" id="ARBA00022729"/>
    </source>
</evidence>